<dbReference type="AlphaFoldDB" id="A0A7G9TCZ2"/>
<evidence type="ECO:0000313" key="14">
    <source>
        <dbReference type="EMBL" id="QNN77967.1"/>
    </source>
</evidence>
<dbReference type="Gene3D" id="1.10.287.70">
    <property type="match status" value="1"/>
</dbReference>
<dbReference type="InterPro" id="IPR027359">
    <property type="entry name" value="Volt_channel_dom_sf"/>
</dbReference>
<evidence type="ECO:0000256" key="11">
    <source>
        <dbReference type="ARBA" id="ARBA00023303"/>
    </source>
</evidence>
<evidence type="ECO:0000256" key="7">
    <source>
        <dbReference type="ARBA" id="ARBA00022958"/>
    </source>
</evidence>
<keyword evidence="4 12" id="KW-0812">Transmembrane</keyword>
<feature type="transmembrane region" description="Helical" evidence="12">
    <location>
        <begin position="165"/>
        <end position="186"/>
    </location>
</feature>
<dbReference type="GO" id="GO:0008076">
    <property type="term" value="C:voltage-gated potassium channel complex"/>
    <property type="evidence" value="ECO:0007669"/>
    <property type="project" value="InterPro"/>
</dbReference>
<evidence type="ECO:0000259" key="13">
    <source>
        <dbReference type="Pfam" id="PF00520"/>
    </source>
</evidence>
<keyword evidence="3" id="KW-0633">Potassium transport</keyword>
<evidence type="ECO:0000256" key="3">
    <source>
        <dbReference type="ARBA" id="ARBA00022538"/>
    </source>
</evidence>
<dbReference type="SUPFAM" id="SSF81324">
    <property type="entry name" value="Voltage-gated potassium channels"/>
    <property type="match status" value="1"/>
</dbReference>
<dbReference type="Proteomes" id="UP000515838">
    <property type="component" value="Chromosome"/>
</dbReference>
<dbReference type="InterPro" id="IPR005821">
    <property type="entry name" value="Ion_trans_dom"/>
</dbReference>
<feature type="transmembrane region" description="Helical" evidence="12">
    <location>
        <begin position="40"/>
        <end position="57"/>
    </location>
</feature>
<feature type="domain" description="Ion transport" evidence="13">
    <location>
        <begin position="38"/>
        <end position="247"/>
    </location>
</feature>
<comment type="subcellular location">
    <subcellularLocation>
        <location evidence="1">Membrane</location>
        <topology evidence="1">Multi-pass membrane protein</topology>
    </subcellularLocation>
</comment>
<accession>A0A7G9TCZ2</accession>
<sequence>MKFQPRLFSDPQLNPATDTGWRRRWFDIIYRHDTPPSRNFDLALVLAILASVIVIMLDSVQAFHARHAGVLYALEWAFTLLFTAEYVLRLATVRRPLRYAVSIWGIIDLLSILPTYVSVLVPGAQSLLVVRILRILRLFRILKLTQYVEESGQLVGALWRSRRKIFVFVCAVLTLVVIFGALMYVVEGPEHGFTSIPTSMYWAIVTMATVGFGDIAPQTTAGRAITSVLILIGYSIIAVPTGIYTAELASSLREASHERGHLDRRSCPECGLEGHDPDALHCRHCGARLPVPMG</sequence>
<keyword evidence="8 12" id="KW-1133">Transmembrane helix</keyword>
<name>A0A7G9TCZ2_PSEMX</name>
<dbReference type="PANTHER" id="PTHR11537">
    <property type="entry name" value="VOLTAGE-GATED POTASSIUM CHANNEL"/>
    <property type="match status" value="1"/>
</dbReference>
<keyword evidence="11" id="KW-0407">Ion channel</keyword>
<dbReference type="Pfam" id="PF00520">
    <property type="entry name" value="Ion_trans"/>
    <property type="match status" value="1"/>
</dbReference>
<keyword evidence="7" id="KW-0630">Potassium</keyword>
<dbReference type="PRINTS" id="PR00169">
    <property type="entry name" value="KCHANNEL"/>
</dbReference>
<feature type="transmembrane region" description="Helical" evidence="12">
    <location>
        <begin position="69"/>
        <end position="88"/>
    </location>
</feature>
<dbReference type="FunFam" id="1.10.287.70:FF:000164">
    <property type="entry name" value="Voltage-sensitive potassium channel"/>
    <property type="match status" value="1"/>
</dbReference>
<keyword evidence="5" id="KW-0631">Potassium channel</keyword>
<dbReference type="RefSeq" id="WP_187573447.1">
    <property type="nucleotide sequence ID" value="NZ_CP060731.1"/>
</dbReference>
<evidence type="ECO:0000256" key="12">
    <source>
        <dbReference type="SAM" id="Phobius"/>
    </source>
</evidence>
<keyword evidence="10 12" id="KW-0472">Membrane</keyword>
<evidence type="ECO:0000256" key="6">
    <source>
        <dbReference type="ARBA" id="ARBA00022882"/>
    </source>
</evidence>
<organism evidence="14 15">
    <name type="scientific">Pseudoxanthomonas mexicana</name>
    <dbReference type="NCBI Taxonomy" id="128785"/>
    <lineage>
        <taxon>Bacteria</taxon>
        <taxon>Pseudomonadati</taxon>
        <taxon>Pseudomonadota</taxon>
        <taxon>Gammaproteobacteria</taxon>
        <taxon>Lysobacterales</taxon>
        <taxon>Lysobacteraceae</taxon>
        <taxon>Pseudoxanthomonas</taxon>
    </lineage>
</organism>
<keyword evidence="2" id="KW-0813">Transport</keyword>
<evidence type="ECO:0000256" key="2">
    <source>
        <dbReference type="ARBA" id="ARBA00022448"/>
    </source>
</evidence>
<keyword evidence="6" id="KW-0851">Voltage-gated channel</keyword>
<feature type="transmembrane region" description="Helical" evidence="12">
    <location>
        <begin position="228"/>
        <end position="246"/>
    </location>
</feature>
<dbReference type="PANTHER" id="PTHR11537:SF254">
    <property type="entry name" value="POTASSIUM VOLTAGE-GATED CHANNEL PROTEIN SHAB"/>
    <property type="match status" value="1"/>
</dbReference>
<feature type="transmembrane region" description="Helical" evidence="12">
    <location>
        <begin position="198"/>
        <end position="216"/>
    </location>
</feature>
<evidence type="ECO:0000256" key="5">
    <source>
        <dbReference type="ARBA" id="ARBA00022826"/>
    </source>
</evidence>
<dbReference type="InterPro" id="IPR028325">
    <property type="entry name" value="VG_K_chnl"/>
</dbReference>
<dbReference type="GO" id="GO:0001508">
    <property type="term" value="P:action potential"/>
    <property type="evidence" value="ECO:0007669"/>
    <property type="project" value="TreeGrafter"/>
</dbReference>
<evidence type="ECO:0000256" key="8">
    <source>
        <dbReference type="ARBA" id="ARBA00022989"/>
    </source>
</evidence>
<evidence type="ECO:0000256" key="9">
    <source>
        <dbReference type="ARBA" id="ARBA00023065"/>
    </source>
</evidence>
<proteinExistence type="predicted"/>
<reference evidence="14 15" key="1">
    <citation type="submission" date="2020-08" db="EMBL/GenBank/DDBJ databases">
        <title>Streptomycin Non-resistant strain, P. mexicana.</title>
        <authorList>
            <person name="Ganesh-Kumar S."/>
            <person name="Zhe T."/>
            <person name="Yu Z."/>
            <person name="Min Y."/>
        </authorList>
    </citation>
    <scope>NUCLEOTIDE SEQUENCE [LARGE SCALE GENOMIC DNA]</scope>
    <source>
        <strain evidence="14 15">GTZY2</strain>
    </source>
</reference>
<keyword evidence="9" id="KW-0406">Ion transport</keyword>
<evidence type="ECO:0000313" key="15">
    <source>
        <dbReference type="Proteomes" id="UP000515838"/>
    </source>
</evidence>
<evidence type="ECO:0000256" key="10">
    <source>
        <dbReference type="ARBA" id="ARBA00023136"/>
    </source>
</evidence>
<dbReference type="GO" id="GO:0005249">
    <property type="term" value="F:voltage-gated potassium channel activity"/>
    <property type="evidence" value="ECO:0007669"/>
    <property type="project" value="InterPro"/>
</dbReference>
<dbReference type="EMBL" id="CP060731">
    <property type="protein sequence ID" value="QNN77967.1"/>
    <property type="molecule type" value="Genomic_DNA"/>
</dbReference>
<dbReference type="GeneID" id="81469428"/>
<protein>
    <submittedName>
        <fullName evidence="14">Ion transporter</fullName>
    </submittedName>
</protein>
<evidence type="ECO:0000256" key="4">
    <source>
        <dbReference type="ARBA" id="ARBA00022692"/>
    </source>
</evidence>
<gene>
    <name evidence="14" type="ORF">IAE60_00535</name>
</gene>
<dbReference type="Gene3D" id="1.20.120.350">
    <property type="entry name" value="Voltage-gated potassium channels. Chain C"/>
    <property type="match status" value="1"/>
</dbReference>
<evidence type="ECO:0000256" key="1">
    <source>
        <dbReference type="ARBA" id="ARBA00004141"/>
    </source>
</evidence>